<dbReference type="InterPro" id="IPR018365">
    <property type="entry name" value="Cell_cycle_FtsW-rel_CS"/>
</dbReference>
<dbReference type="InterPro" id="IPR001182">
    <property type="entry name" value="FtsW/RodA"/>
</dbReference>
<dbReference type="EMBL" id="JAACYS010000087">
    <property type="protein sequence ID" value="NCU18858.1"/>
    <property type="molecule type" value="Genomic_DNA"/>
</dbReference>
<evidence type="ECO:0000313" key="7">
    <source>
        <dbReference type="EMBL" id="NCU18858.1"/>
    </source>
</evidence>
<evidence type="ECO:0000256" key="6">
    <source>
        <dbReference type="SAM" id="Phobius"/>
    </source>
</evidence>
<feature type="transmembrane region" description="Helical" evidence="6">
    <location>
        <begin position="73"/>
        <end position="91"/>
    </location>
</feature>
<feature type="transmembrane region" description="Helical" evidence="6">
    <location>
        <begin position="280"/>
        <end position="306"/>
    </location>
</feature>
<evidence type="ECO:0000256" key="3">
    <source>
        <dbReference type="ARBA" id="ARBA00022960"/>
    </source>
</evidence>
<keyword evidence="3" id="KW-0133">Cell shape</keyword>
<keyword evidence="8" id="KW-1185">Reference proteome</keyword>
<evidence type="ECO:0000256" key="2">
    <source>
        <dbReference type="ARBA" id="ARBA00022692"/>
    </source>
</evidence>
<proteinExistence type="predicted"/>
<gene>
    <name evidence="7" type="ORF">GW534_14340</name>
</gene>
<dbReference type="RefSeq" id="WP_161921686.1">
    <property type="nucleotide sequence ID" value="NZ_JAACYS010000087.1"/>
</dbReference>
<feature type="transmembrane region" description="Helical" evidence="6">
    <location>
        <begin position="169"/>
        <end position="185"/>
    </location>
</feature>
<protein>
    <submittedName>
        <fullName evidence="7">FtsW/RodA/SpoVE family cell cycle protein</fullName>
    </submittedName>
</protein>
<feature type="transmembrane region" description="Helical" evidence="6">
    <location>
        <begin position="46"/>
        <end position="66"/>
    </location>
</feature>
<keyword evidence="5 6" id="KW-0472">Membrane</keyword>
<dbReference type="Proteomes" id="UP000743899">
    <property type="component" value="Unassembled WGS sequence"/>
</dbReference>
<dbReference type="PROSITE" id="PS00428">
    <property type="entry name" value="FTSW_RODA_SPOVE"/>
    <property type="match status" value="1"/>
</dbReference>
<feature type="transmembrane region" description="Helical" evidence="6">
    <location>
        <begin position="141"/>
        <end position="163"/>
    </location>
</feature>
<dbReference type="PANTHER" id="PTHR30474:SF1">
    <property type="entry name" value="PEPTIDOGLYCAN GLYCOSYLTRANSFERASE MRDB"/>
    <property type="match status" value="1"/>
</dbReference>
<accession>A0ABX0A5Z3</accession>
<evidence type="ECO:0000256" key="1">
    <source>
        <dbReference type="ARBA" id="ARBA00004141"/>
    </source>
</evidence>
<evidence type="ECO:0000256" key="4">
    <source>
        <dbReference type="ARBA" id="ARBA00022989"/>
    </source>
</evidence>
<evidence type="ECO:0000313" key="8">
    <source>
        <dbReference type="Proteomes" id="UP000743899"/>
    </source>
</evidence>
<dbReference type="PANTHER" id="PTHR30474">
    <property type="entry name" value="CELL CYCLE PROTEIN"/>
    <property type="match status" value="1"/>
</dbReference>
<feature type="transmembrane region" description="Helical" evidence="6">
    <location>
        <begin position="190"/>
        <end position="210"/>
    </location>
</feature>
<dbReference type="Pfam" id="PF01098">
    <property type="entry name" value="FTSW_RODA_SPOVE"/>
    <property type="match status" value="1"/>
</dbReference>
<comment type="caution">
    <text evidence="7">The sequence shown here is derived from an EMBL/GenBank/DDBJ whole genome shotgun (WGS) entry which is preliminary data.</text>
</comment>
<evidence type="ECO:0000256" key="5">
    <source>
        <dbReference type="ARBA" id="ARBA00023136"/>
    </source>
</evidence>
<organism evidence="7 8">
    <name type="scientific">Pallidibacillus pasinlerensis</name>
    <dbReference type="NCBI Taxonomy" id="2703818"/>
    <lineage>
        <taxon>Bacteria</taxon>
        <taxon>Bacillati</taxon>
        <taxon>Bacillota</taxon>
        <taxon>Bacilli</taxon>
        <taxon>Bacillales</taxon>
        <taxon>Bacillaceae</taxon>
        <taxon>Pallidibacillus</taxon>
    </lineage>
</organism>
<name>A0ABX0A5Z3_9BACI</name>
<keyword evidence="2 6" id="KW-0812">Transmembrane</keyword>
<reference evidence="7 8" key="1">
    <citation type="submission" date="2020-01" db="EMBL/GenBank/DDBJ databases">
        <title>A novel Bacillus sp. from Pasinler.</title>
        <authorList>
            <person name="Adiguzel A."/>
            <person name="Ay H."/>
            <person name="Baltaci M.O."/>
        </authorList>
    </citation>
    <scope>NUCLEOTIDE SEQUENCE [LARGE SCALE GENOMIC DNA]</scope>
    <source>
        <strain evidence="7 8">P1</strain>
    </source>
</reference>
<keyword evidence="4 6" id="KW-1133">Transmembrane helix</keyword>
<feature type="transmembrane region" description="Helical" evidence="6">
    <location>
        <begin position="12"/>
        <end position="34"/>
    </location>
</feature>
<sequence>MIKNWLDKLDLHFLFIIFLLAIVSFMTLSAAYEMNFTNENYTYKQIFFYIFSIVLFFIVTVIDLDIFKHFTYYIYFICLVLLLGIILLAGTDYSAEINGALGWYQIKSVSIQPAELMKFGFILMLAKLLDSHKYKKDSLGNELFLIGKMVLCLIPIMVILFFYPDLGNMLTHLSIFVCMVFVSRIRLRTIITFILSVPTIVGGALVYLYFRNENYFFNNVLGLLPDHVASRFYGWLRPEDFPDSAHQMTQAITHIGAGNISGYEFANDYKPEVPLAYSDMIFSVVGAVFGFMGSAFVIMLFLLLIYKVVTISLSYHENYGKYIGAGITGFILFQVFQNIGMSVGILPITGISLPFISYGGSSLITVMVTLGLVMNMKVNAKKYMFTTESSLDQ</sequence>
<feature type="transmembrane region" description="Helical" evidence="6">
    <location>
        <begin position="355"/>
        <end position="374"/>
    </location>
</feature>
<comment type="subcellular location">
    <subcellularLocation>
        <location evidence="1">Membrane</location>
        <topology evidence="1">Multi-pass membrane protein</topology>
    </subcellularLocation>
</comment>
<feature type="transmembrane region" description="Helical" evidence="6">
    <location>
        <begin position="327"/>
        <end position="349"/>
    </location>
</feature>